<reference evidence="1" key="1">
    <citation type="submission" date="2007-07" db="EMBL/GenBank/DDBJ databases">
        <title>PCAP assembly of the Caenorhabditis remanei genome.</title>
        <authorList>
            <consortium name="The Caenorhabditis remanei Sequencing Consortium"/>
            <person name="Wilson R.K."/>
        </authorList>
    </citation>
    <scope>NUCLEOTIDE SEQUENCE [LARGE SCALE GENOMIC DNA]</scope>
    <source>
        <strain evidence="1">PB4641</strain>
    </source>
</reference>
<proteinExistence type="predicted"/>
<sequence length="342" mass="39282">MCSPTLTTLPLLPMSIIVECLDVESLLSLSQTAKVFKDFIKEVHLKSGGYYISIQRDHFNISIKSRRYSYSYQAKKVKKDDFQLINNYLINKFSADFKKHTDLLPGNIDYLLIDPVIASKFKNVMSCAILSIGSIIPSSEFLESSLPDSVTFHKGLALNGVNVNNPDKIPKMWNIWNIDWLQIRNSSISIPLCQLNNKIINLWDISTITEPQINRYLQDLRDGVIDQPNLSFIQFRRQSGWNSQEILEGLGTVRCQKTKIYKLKDFDEKMRMDTFLPFGLNKNGIELSDTFDFVRRKDGVKCSIFLLSWVVRVYVWNQKETTKRGRGHMEDNDGGTAAKKSC</sequence>
<dbReference type="eggNOG" id="ENOG502TIZU">
    <property type="taxonomic scope" value="Eukaryota"/>
</dbReference>
<dbReference type="EMBL" id="DS268662">
    <property type="protein sequence ID" value="EFO97518.1"/>
    <property type="molecule type" value="Genomic_DNA"/>
</dbReference>
<dbReference type="PROSITE" id="PS50181">
    <property type="entry name" value="FBOX"/>
    <property type="match status" value="1"/>
</dbReference>
<dbReference type="InterPro" id="IPR001810">
    <property type="entry name" value="F-box_dom"/>
</dbReference>
<evidence type="ECO:0000313" key="2">
    <source>
        <dbReference type="Proteomes" id="UP000008281"/>
    </source>
</evidence>
<dbReference type="HOGENOM" id="CLU_069902_0_0_1"/>
<dbReference type="PANTHER" id="PTHR21503:SF54">
    <property type="entry name" value="F-BOX DOMAIN-CONTAINING PROTEIN"/>
    <property type="match status" value="1"/>
</dbReference>
<name>E3NGY2_CAERE</name>
<dbReference type="FunCoup" id="E3NGY2">
    <property type="interactions" value="1811"/>
</dbReference>
<organism evidence="2">
    <name type="scientific">Caenorhabditis remanei</name>
    <name type="common">Caenorhabditis vulgaris</name>
    <dbReference type="NCBI Taxonomy" id="31234"/>
    <lineage>
        <taxon>Eukaryota</taxon>
        <taxon>Metazoa</taxon>
        <taxon>Ecdysozoa</taxon>
        <taxon>Nematoda</taxon>
        <taxon>Chromadorea</taxon>
        <taxon>Rhabditida</taxon>
        <taxon>Rhabditina</taxon>
        <taxon>Rhabditomorpha</taxon>
        <taxon>Rhabditoidea</taxon>
        <taxon>Rhabditidae</taxon>
        <taxon>Peloderinae</taxon>
        <taxon>Caenorhabditis</taxon>
    </lineage>
</organism>
<accession>E3NGY2</accession>
<keyword evidence="2" id="KW-1185">Reference proteome</keyword>
<evidence type="ECO:0000313" key="1">
    <source>
        <dbReference type="EMBL" id="EFO97518.1"/>
    </source>
</evidence>
<dbReference type="Proteomes" id="UP000008281">
    <property type="component" value="Unassembled WGS sequence"/>
</dbReference>
<dbReference type="PANTHER" id="PTHR21503">
    <property type="entry name" value="F-BOX-CONTAINING HYPOTHETICAL PROTEIN C.ELEGANS"/>
    <property type="match status" value="1"/>
</dbReference>
<dbReference type="AlphaFoldDB" id="E3NGY2"/>
<gene>
    <name evidence="1" type="ORF">CRE_07839</name>
</gene>
<dbReference type="OrthoDB" id="5882765at2759"/>
<protein>
    <submittedName>
        <fullName evidence="1">Uncharacterized protein</fullName>
    </submittedName>
</protein>